<dbReference type="PROSITE" id="PS50878">
    <property type="entry name" value="RT_POL"/>
    <property type="match status" value="1"/>
</dbReference>
<dbReference type="SUPFAM" id="SSF56672">
    <property type="entry name" value="DNA/RNA polymerases"/>
    <property type="match status" value="1"/>
</dbReference>
<dbReference type="OMA" id="IPESHHE"/>
<dbReference type="HOGENOM" id="CLU_266344_0_0_1"/>
<dbReference type="KEGG" id="tps:THAPSDRAFT_bd895"/>
<dbReference type="PANTHER" id="PTHR34047:SF7">
    <property type="entry name" value="RNA-DIRECTED DNA POLYMERASE"/>
    <property type="match status" value="1"/>
</dbReference>
<name>B8LEJ8_THAPS</name>
<dbReference type="InterPro" id="IPR000477">
    <property type="entry name" value="RT_dom"/>
</dbReference>
<dbReference type="RefSeq" id="XP_002297455.1">
    <property type="nucleotide sequence ID" value="XM_002297419.1"/>
</dbReference>
<feature type="non-terminal residue" evidence="2">
    <location>
        <position position="1245"/>
    </location>
</feature>
<evidence type="ECO:0000313" key="2">
    <source>
        <dbReference type="EMBL" id="EED86272.1"/>
    </source>
</evidence>
<reference evidence="2 3" key="1">
    <citation type="journal article" date="2004" name="Science">
        <title>The genome of the diatom Thalassiosira pseudonana: ecology, evolution, and metabolism.</title>
        <authorList>
            <person name="Armbrust E.V."/>
            <person name="Berges J.A."/>
            <person name="Bowler C."/>
            <person name="Green B.R."/>
            <person name="Martinez D."/>
            <person name="Putnam N.H."/>
            <person name="Zhou S."/>
            <person name="Allen A.E."/>
            <person name="Apt K.E."/>
            <person name="Bechner M."/>
            <person name="Brzezinski M.A."/>
            <person name="Chaal B.K."/>
            <person name="Chiovitti A."/>
            <person name="Davis A.K."/>
            <person name="Demarest M.S."/>
            <person name="Detter J.C."/>
            <person name="Glavina T."/>
            <person name="Goodstein D."/>
            <person name="Hadi M.Z."/>
            <person name="Hellsten U."/>
            <person name="Hildebrand M."/>
            <person name="Jenkins B.D."/>
            <person name="Jurka J."/>
            <person name="Kapitonov V.V."/>
            <person name="Kroger N."/>
            <person name="Lau W.W."/>
            <person name="Lane T.W."/>
            <person name="Larimer F.W."/>
            <person name="Lippmeier J.C."/>
            <person name="Lucas S."/>
            <person name="Medina M."/>
            <person name="Montsant A."/>
            <person name="Obornik M."/>
            <person name="Parker M.S."/>
            <person name="Palenik B."/>
            <person name="Pazour G.J."/>
            <person name="Richardson P.M."/>
            <person name="Rynearson T.A."/>
            <person name="Saito M.A."/>
            <person name="Schwartz D.C."/>
            <person name="Thamatrakoln K."/>
            <person name="Valentin K."/>
            <person name="Vardi A."/>
            <person name="Wilkerson F.P."/>
            <person name="Rokhsar D.S."/>
        </authorList>
    </citation>
    <scope>NUCLEOTIDE SEQUENCE [LARGE SCALE GENOMIC DNA]</scope>
    <source>
        <strain evidence="2 3">CCMP1335</strain>
    </source>
</reference>
<dbReference type="AlphaFoldDB" id="B8LEJ8"/>
<accession>B8LEJ8</accession>
<protein>
    <recommendedName>
        <fullName evidence="1">Reverse transcriptase domain-containing protein</fullName>
    </recommendedName>
</protein>
<dbReference type="Pfam" id="PF00078">
    <property type="entry name" value="RVT_1"/>
    <property type="match status" value="1"/>
</dbReference>
<evidence type="ECO:0000313" key="3">
    <source>
        <dbReference type="Proteomes" id="UP000001449"/>
    </source>
</evidence>
<dbReference type="InterPro" id="IPR051083">
    <property type="entry name" value="GrpII_Intron_Splice-Mob/Def"/>
</dbReference>
<dbReference type="GeneID" id="7446032"/>
<gene>
    <name evidence="2" type="ORF">THAPSDRAFT_bd895</name>
</gene>
<feature type="domain" description="Reverse transcriptase" evidence="1">
    <location>
        <begin position="317"/>
        <end position="592"/>
    </location>
</feature>
<keyword evidence="3" id="KW-1185">Reference proteome</keyword>
<dbReference type="Proteomes" id="UP000001449">
    <property type="component" value="Unassembled WGS sequence"/>
</dbReference>
<proteinExistence type="predicted"/>
<dbReference type="InterPro" id="IPR043502">
    <property type="entry name" value="DNA/RNA_pol_sf"/>
</dbReference>
<dbReference type="InParanoid" id="B8LEJ8"/>
<sequence length="1245" mass="139033">MSTLERRLFQIMSALSSHLKNKHSVHRTKSNLELASDLLFAPISNTESNHWTEGLHWIYNTFDASTPPPFRQSLLLKLQYRLLDQFLDLTADLVEATVEANRIPESHHEARQADFKADPYWSMLLIVEQLVLAPIPTTDGDKPNNESMTQCIYRRIRWFRSGRIRELWEESRKVKSKTPLRLVSERPRDDTVEKSAQIAADNDNFKTAYARLTKDTPVARIDDRLLKHLQQLFPPAVRPSSTTTRSKNRTQNRKKIHFLPSKLIDNILHLKNGKAPGIQVDSLDVFIKLAQRCKRSTAKGTPPLARNLASLFSAVANGEIPESAQHCLRTTYLVALAKDKTDDTKLRPLGIPSAIRRITANAIANDFKSEFAAYLLPYNYAVGVNGGIDFITTTLRIGVEKYIGNQEAVGLMPTRALVSLDIRNMFNAISRHQLRDIVKADFPLLEAFVDSLYEQTGTTRIKMTDGTWRDIAVQEGFSQGCPLSPILAAIVLVHILRQVNTVLKKKAATRQKSDSDDGMGSITTMMAYVDDANFLVPLEDVELLLDTFAKIATPLGAVMNTEKTRILTSIFNQSTLERLKAQSSPTFASLNRAISRYSRKQLHDGTFIPLEVITGLRVLGVPIGSKQFCHQFHEDRLQAAAEEADKLYEGLTDLQTMIRLFKTCTLHKVTHLFSSDVVHAFNGISARPPDWDRWHSTMTDQFSTLLNSFLARVLTTSTIPPHAHVISTISLQNGGLGMQHPRLTAVPSFVFTTKRCIQYAEQGIILPATTSSITLPKTLTSLYKNWRNASSPCTSFRIFQQYAPDIACITRYGTTIDGVDNPITEETLLNSFVSTTSLATAQDTIKRFAGARYITNLEHTEDVSILQALPSILEPHSSLPLVAMSRTNRQDRMDSRSFVVAMKRKLRLELWPSPSTPKCICGSMVDKYGDHFFSCQSFNKTTMSNAIRDGTCKAMKRICVTAQYCNSGDAVDTEKKGVVKTAPLSRPFDWFMDVNHVTAATLKQGTALSTIGFDVIVISPPSPSDLLQYAPLENTTRLLRNGEKGKFMRVKGGTNKLTGHTISPDQLMGDIVDSHHALIPQVVDPWGKWNELFERTLIGDRAAPPVPSYPASRRNAQRMHELACSTRVPFGLLNSANKTWKTSHSDSWYGDSYLAADPKTWALQQIGLTITNALTAHLIAGHDKLTLPSATAKHRQTKPLLSFQVEEELSVLNTIEYNSRFEVGASKKGGGGYDGIQGFECYRTV</sequence>
<dbReference type="PANTHER" id="PTHR34047">
    <property type="entry name" value="NUCLEAR INTRON MATURASE 1, MITOCHONDRIAL-RELATED"/>
    <property type="match status" value="1"/>
</dbReference>
<evidence type="ECO:0000259" key="1">
    <source>
        <dbReference type="PROSITE" id="PS50878"/>
    </source>
</evidence>
<organism evidence="2 3">
    <name type="scientific">Thalassiosira pseudonana</name>
    <name type="common">Marine diatom</name>
    <name type="synonym">Cyclotella nana</name>
    <dbReference type="NCBI Taxonomy" id="35128"/>
    <lineage>
        <taxon>Eukaryota</taxon>
        <taxon>Sar</taxon>
        <taxon>Stramenopiles</taxon>
        <taxon>Ochrophyta</taxon>
        <taxon>Bacillariophyta</taxon>
        <taxon>Coscinodiscophyceae</taxon>
        <taxon>Thalassiosirophycidae</taxon>
        <taxon>Thalassiosirales</taxon>
        <taxon>Thalassiosiraceae</taxon>
        <taxon>Thalassiosira</taxon>
    </lineage>
</organism>
<dbReference type="PaxDb" id="35128-Thapsdraft895"/>
<dbReference type="eggNOG" id="ENOG502S9D9">
    <property type="taxonomic scope" value="Eukaryota"/>
</dbReference>
<dbReference type="EMBL" id="DS999441">
    <property type="protein sequence ID" value="EED86272.1"/>
    <property type="molecule type" value="Genomic_DNA"/>
</dbReference>
<reference evidence="2 3" key="2">
    <citation type="journal article" date="2008" name="Nature">
        <title>The Phaeodactylum genome reveals the evolutionary history of diatom genomes.</title>
        <authorList>
            <person name="Bowler C."/>
            <person name="Allen A.E."/>
            <person name="Badger J.H."/>
            <person name="Grimwood J."/>
            <person name="Jabbari K."/>
            <person name="Kuo A."/>
            <person name="Maheswari U."/>
            <person name="Martens C."/>
            <person name="Maumus F."/>
            <person name="Otillar R.P."/>
            <person name="Rayko E."/>
            <person name="Salamov A."/>
            <person name="Vandepoele K."/>
            <person name="Beszteri B."/>
            <person name="Gruber A."/>
            <person name="Heijde M."/>
            <person name="Katinka M."/>
            <person name="Mock T."/>
            <person name="Valentin K."/>
            <person name="Verret F."/>
            <person name="Berges J.A."/>
            <person name="Brownlee C."/>
            <person name="Cadoret J.P."/>
            <person name="Chiovitti A."/>
            <person name="Choi C.J."/>
            <person name="Coesel S."/>
            <person name="De Martino A."/>
            <person name="Detter J.C."/>
            <person name="Durkin C."/>
            <person name="Falciatore A."/>
            <person name="Fournet J."/>
            <person name="Haruta M."/>
            <person name="Huysman M.J."/>
            <person name="Jenkins B.D."/>
            <person name="Jiroutova K."/>
            <person name="Jorgensen R.E."/>
            <person name="Joubert Y."/>
            <person name="Kaplan A."/>
            <person name="Kroger N."/>
            <person name="Kroth P.G."/>
            <person name="La Roche J."/>
            <person name="Lindquist E."/>
            <person name="Lommer M."/>
            <person name="Martin-Jezequel V."/>
            <person name="Lopez P.J."/>
            <person name="Lucas S."/>
            <person name="Mangogna M."/>
            <person name="McGinnis K."/>
            <person name="Medlin L.K."/>
            <person name="Montsant A."/>
            <person name="Oudot-Le Secq M.P."/>
            <person name="Napoli C."/>
            <person name="Obornik M."/>
            <person name="Parker M.S."/>
            <person name="Petit J.L."/>
            <person name="Porcel B.M."/>
            <person name="Poulsen N."/>
            <person name="Robison M."/>
            <person name="Rychlewski L."/>
            <person name="Rynearson T.A."/>
            <person name="Schmutz J."/>
            <person name="Shapiro H."/>
            <person name="Siaut M."/>
            <person name="Stanley M."/>
            <person name="Sussman M.R."/>
            <person name="Taylor A.R."/>
            <person name="Vardi A."/>
            <person name="von Dassow P."/>
            <person name="Vyverman W."/>
            <person name="Willis A."/>
            <person name="Wyrwicz L.S."/>
            <person name="Rokhsar D.S."/>
            <person name="Weissenbach J."/>
            <person name="Armbrust E.V."/>
            <person name="Green B.R."/>
            <person name="Van de Peer Y."/>
            <person name="Grigoriev I.V."/>
        </authorList>
    </citation>
    <scope>NUCLEOTIDE SEQUENCE [LARGE SCALE GENOMIC DNA]</scope>
    <source>
        <strain evidence="2 3">CCMP1335</strain>
    </source>
</reference>